<evidence type="ECO:0000256" key="2">
    <source>
        <dbReference type="ARBA" id="ARBA00007856"/>
    </source>
</evidence>
<dbReference type="AlphaFoldDB" id="A0AAV1IFD7"/>
<proteinExistence type="inferred from homology"/>
<dbReference type="GO" id="GO:0006122">
    <property type="term" value="P:mitochondrial electron transport, ubiquinol to cytochrome c"/>
    <property type="evidence" value="ECO:0007669"/>
    <property type="project" value="UniProtKB-UniRule"/>
</dbReference>
<sequence length="76" mass="8454">MPVHSKPNPLMEVGYRLFMRRNSVYVAFILGGALFGERVLNAGFDRLWENNNKGKLYKHLEGSVIGAGGEGGEEEE</sequence>
<evidence type="ECO:0000256" key="8">
    <source>
        <dbReference type="ARBA" id="ARBA00022989"/>
    </source>
</evidence>
<name>A0AAV1IFD7_9CHLO</name>
<keyword evidence="8" id="KW-1133">Transmembrane helix</keyword>
<evidence type="ECO:0000256" key="9">
    <source>
        <dbReference type="ARBA" id="ARBA00023128"/>
    </source>
</evidence>
<comment type="subcellular location">
    <subcellularLocation>
        <location evidence="1 11">Mitochondrion inner membrane</location>
        <topology evidence="1 11">Single-pass membrane protein</topology>
    </subcellularLocation>
</comment>
<dbReference type="InterPro" id="IPR036656">
    <property type="entry name" value="QCR9_sf"/>
</dbReference>
<dbReference type="Gene3D" id="1.20.5.260">
    <property type="entry name" value="Cytochrome b-c1 complex subunit 9"/>
    <property type="match status" value="1"/>
</dbReference>
<evidence type="ECO:0000256" key="5">
    <source>
        <dbReference type="ARBA" id="ARBA00022692"/>
    </source>
</evidence>
<keyword evidence="5" id="KW-0812">Transmembrane</keyword>
<comment type="subunit">
    <text evidence="11">Component of the ubiquinol-cytochrome c oxidoreductase (cytochrome b-c1 complex, complex III, CIII), a multisubunit enzyme composed of 3 respiratory subunits cytochrome b, cytochrome c1 and Rieske protein, 2 core protein subunits, and additional low-molecular weight protein subunits.</text>
</comment>
<comment type="caution">
    <text evidence="12">The sequence shown here is derived from an EMBL/GenBank/DDBJ whole genome shotgun (WGS) entry which is preliminary data.</text>
</comment>
<evidence type="ECO:0000256" key="4">
    <source>
        <dbReference type="ARBA" id="ARBA00022660"/>
    </source>
</evidence>
<keyword evidence="6 11" id="KW-0999">Mitochondrion inner membrane</keyword>
<dbReference type="EMBL" id="CAUYUE010000012">
    <property type="protein sequence ID" value="CAK0785421.1"/>
    <property type="molecule type" value="Genomic_DNA"/>
</dbReference>
<comment type="similarity">
    <text evidence="2 11">Belongs to the UQCR10/QCR9 family.</text>
</comment>
<dbReference type="FunFam" id="1.20.5.260:FF:000001">
    <property type="entry name" value="Cytochrome b-c1 complex subunit 9"/>
    <property type="match status" value="1"/>
</dbReference>
<dbReference type="GO" id="GO:0005743">
    <property type="term" value="C:mitochondrial inner membrane"/>
    <property type="evidence" value="ECO:0007669"/>
    <property type="project" value="UniProtKB-SubCell"/>
</dbReference>
<dbReference type="GO" id="GO:0045275">
    <property type="term" value="C:respiratory chain complex III"/>
    <property type="evidence" value="ECO:0007669"/>
    <property type="project" value="UniProtKB-UniRule"/>
</dbReference>
<protein>
    <recommendedName>
        <fullName evidence="11">Complex III subunit 9</fullName>
    </recommendedName>
</protein>
<evidence type="ECO:0000313" key="12">
    <source>
        <dbReference type="EMBL" id="CAK0785421.1"/>
    </source>
</evidence>
<evidence type="ECO:0000256" key="1">
    <source>
        <dbReference type="ARBA" id="ARBA00004434"/>
    </source>
</evidence>
<comment type="function">
    <text evidence="11">Component of the ubiquinol-cytochrome c oxidoreductase, a multisubunit transmembrane complex that is part of the mitochondrial electron transport chain which drives oxidative phosphorylation. The complex plays an important role in the uptake of multiple carbon sources present in different host niches.</text>
</comment>
<dbReference type="Pfam" id="PF05365">
    <property type="entry name" value="UCR_UQCRX_QCR9"/>
    <property type="match status" value="1"/>
</dbReference>
<evidence type="ECO:0000256" key="7">
    <source>
        <dbReference type="ARBA" id="ARBA00022982"/>
    </source>
</evidence>
<evidence type="ECO:0000256" key="6">
    <source>
        <dbReference type="ARBA" id="ARBA00022792"/>
    </source>
</evidence>
<dbReference type="InterPro" id="IPR008027">
    <property type="entry name" value="QCR9"/>
</dbReference>
<keyword evidence="9 11" id="KW-0496">Mitochondrion</keyword>
<keyword evidence="7 11" id="KW-0249">Electron transport</keyword>
<evidence type="ECO:0000256" key="10">
    <source>
        <dbReference type="ARBA" id="ARBA00023136"/>
    </source>
</evidence>
<evidence type="ECO:0000313" key="13">
    <source>
        <dbReference type="Proteomes" id="UP001314263"/>
    </source>
</evidence>
<accession>A0AAV1IFD7</accession>
<keyword evidence="10" id="KW-0472">Membrane</keyword>
<organism evidence="12 13">
    <name type="scientific">Coccomyxa viridis</name>
    <dbReference type="NCBI Taxonomy" id="1274662"/>
    <lineage>
        <taxon>Eukaryota</taxon>
        <taxon>Viridiplantae</taxon>
        <taxon>Chlorophyta</taxon>
        <taxon>core chlorophytes</taxon>
        <taxon>Trebouxiophyceae</taxon>
        <taxon>Trebouxiophyceae incertae sedis</taxon>
        <taxon>Coccomyxaceae</taxon>
        <taxon>Coccomyxa</taxon>
    </lineage>
</organism>
<dbReference type="Proteomes" id="UP001314263">
    <property type="component" value="Unassembled WGS sequence"/>
</dbReference>
<keyword evidence="4 11" id="KW-0679">Respiratory chain</keyword>
<gene>
    <name evidence="12" type="ORF">CVIRNUC_008630</name>
</gene>
<dbReference type="PANTHER" id="PTHR12980">
    <property type="entry name" value="UBIQUINOL-CYTOCHROME C REDUCTASE COMPLEX, SUBUNIT X"/>
    <property type="match status" value="1"/>
</dbReference>
<dbReference type="SUPFAM" id="SSF81514">
    <property type="entry name" value="Subunit X (non-heme 7 kDa protein) of cytochrome bc1 complex (Ubiquinol-cytochrome c reductase)"/>
    <property type="match status" value="1"/>
</dbReference>
<evidence type="ECO:0000256" key="3">
    <source>
        <dbReference type="ARBA" id="ARBA00022448"/>
    </source>
</evidence>
<evidence type="ECO:0000256" key="11">
    <source>
        <dbReference type="RuleBase" id="RU368056"/>
    </source>
</evidence>
<keyword evidence="13" id="KW-1185">Reference proteome</keyword>
<dbReference type="PANTHER" id="PTHR12980:SF0">
    <property type="entry name" value="CYTOCHROME B-C1 COMPLEX SUBUNIT 9"/>
    <property type="match status" value="1"/>
</dbReference>
<keyword evidence="3 11" id="KW-0813">Transport</keyword>
<reference evidence="12 13" key="1">
    <citation type="submission" date="2023-10" db="EMBL/GenBank/DDBJ databases">
        <authorList>
            <person name="Maclean D."/>
            <person name="Macfadyen A."/>
        </authorList>
    </citation>
    <scope>NUCLEOTIDE SEQUENCE [LARGE SCALE GENOMIC DNA]</scope>
</reference>